<evidence type="ECO:0000313" key="1">
    <source>
        <dbReference type="EMBL" id="RKQ73929.1"/>
    </source>
</evidence>
<proteinExistence type="predicted"/>
<comment type="caution">
    <text evidence="1">The sequence shown here is derived from an EMBL/GenBank/DDBJ whole genome shotgun (WGS) entry which is preliminary data.</text>
</comment>
<evidence type="ECO:0000313" key="2">
    <source>
        <dbReference type="Proteomes" id="UP000277424"/>
    </source>
</evidence>
<protein>
    <submittedName>
        <fullName evidence="1">Anti-sigma factor RsiW</fullName>
    </submittedName>
</protein>
<dbReference type="EMBL" id="RBIG01000001">
    <property type="protein sequence ID" value="RKQ73929.1"/>
    <property type="molecule type" value="Genomic_DNA"/>
</dbReference>
<dbReference type="Proteomes" id="UP000277424">
    <property type="component" value="Unassembled WGS sequence"/>
</dbReference>
<gene>
    <name evidence="1" type="ORF">BCL74_1722</name>
</gene>
<dbReference type="OrthoDB" id="9152892at2"/>
<organism evidence="1 2">
    <name type="scientific">Oceanibaculum indicum</name>
    <dbReference type="NCBI Taxonomy" id="526216"/>
    <lineage>
        <taxon>Bacteria</taxon>
        <taxon>Pseudomonadati</taxon>
        <taxon>Pseudomonadota</taxon>
        <taxon>Alphaproteobacteria</taxon>
        <taxon>Rhodospirillales</taxon>
        <taxon>Oceanibaculaceae</taxon>
        <taxon>Oceanibaculum</taxon>
    </lineage>
</organism>
<reference evidence="1 2" key="1">
    <citation type="submission" date="2018-10" db="EMBL/GenBank/DDBJ databases">
        <title>Comparative analysis of microorganisms from saline springs in Andes Mountain Range, Colombia.</title>
        <authorList>
            <person name="Rubin E."/>
        </authorList>
    </citation>
    <scope>NUCLEOTIDE SEQUENCE [LARGE SCALE GENOMIC DNA]</scope>
    <source>
        <strain evidence="1 2">USBA 36</strain>
    </source>
</reference>
<accession>A0A420WSI2</accession>
<sequence>METPIDRSISETDLHAYIDGGLEEERMRAVETYLDAHPEEAERVRAYALQRLEITRYLDAEMQVKPLRTERLSRRLSQALVLRNARPWLMRSIAACLLVALGWGARDLATLPATAALPVFANEASEAHETVAEIDLPLSEVLRAEPMTLVNYLARHDQADLPVRALSLDGLLVRGAQLVPWDEGTALQFVFEKADGGQRVTLFVAVPRKAAHLDPRPVKLKGVPMVYWQSGRLAFALSGDLPETVLSAYASHIEHETERRG</sequence>
<dbReference type="AlphaFoldDB" id="A0A420WSI2"/>
<dbReference type="RefSeq" id="WP_121219033.1">
    <property type="nucleotide sequence ID" value="NZ_RBIG01000001.1"/>
</dbReference>
<name>A0A420WSI2_9PROT</name>